<dbReference type="InterPro" id="IPR006091">
    <property type="entry name" value="Acyl-CoA_Oxase/DH_mid-dom"/>
</dbReference>
<evidence type="ECO:0000256" key="5">
    <source>
        <dbReference type="RuleBase" id="RU362125"/>
    </source>
</evidence>
<dbReference type="PANTHER" id="PTHR43884:SF12">
    <property type="entry name" value="ISOVALERYL-COA DEHYDROGENASE, MITOCHONDRIAL-RELATED"/>
    <property type="match status" value="1"/>
</dbReference>
<dbReference type="PROSITE" id="PS00073">
    <property type="entry name" value="ACYL_COA_DH_2"/>
    <property type="match status" value="1"/>
</dbReference>
<accession>A0A2N5X2N2</accession>
<reference evidence="8 9" key="1">
    <citation type="submission" date="2018-01" db="EMBL/GenBank/DDBJ databases">
        <title>The draft genome sequence of Halioglobus lutimaris HF004.</title>
        <authorList>
            <person name="Du Z.-J."/>
            <person name="Shi M.-J."/>
        </authorList>
    </citation>
    <scope>NUCLEOTIDE SEQUENCE [LARGE SCALE GENOMIC DNA]</scope>
    <source>
        <strain evidence="8 9">HF004</strain>
    </source>
</reference>
<comment type="caution">
    <text evidence="8">The sequence shown here is derived from an EMBL/GenBank/DDBJ whole genome shotgun (WGS) entry which is preliminary data.</text>
</comment>
<dbReference type="PANTHER" id="PTHR43884">
    <property type="entry name" value="ACYL-COA DEHYDROGENASE"/>
    <property type="match status" value="1"/>
</dbReference>
<evidence type="ECO:0000259" key="7">
    <source>
        <dbReference type="Pfam" id="PF02770"/>
    </source>
</evidence>
<keyword evidence="3 5" id="KW-0285">Flavoprotein</keyword>
<comment type="cofactor">
    <cofactor evidence="1 5">
        <name>FAD</name>
        <dbReference type="ChEBI" id="CHEBI:57692"/>
    </cofactor>
</comment>
<dbReference type="GO" id="GO:0003995">
    <property type="term" value="F:acyl-CoA dehydrogenase activity"/>
    <property type="evidence" value="ECO:0007669"/>
    <property type="project" value="InterPro"/>
</dbReference>
<dbReference type="Gene3D" id="1.20.140.10">
    <property type="entry name" value="Butyryl-CoA Dehydrogenase, subunit A, domain 3"/>
    <property type="match status" value="1"/>
</dbReference>
<dbReference type="OrthoDB" id="7486679at2"/>
<dbReference type="SUPFAM" id="SSF47203">
    <property type="entry name" value="Acyl-CoA dehydrogenase C-terminal domain-like"/>
    <property type="match status" value="1"/>
</dbReference>
<keyword evidence="9" id="KW-1185">Reference proteome</keyword>
<dbReference type="Gene3D" id="2.40.110.10">
    <property type="entry name" value="Butyryl-CoA Dehydrogenase, subunit A, domain 2"/>
    <property type="match status" value="1"/>
</dbReference>
<name>A0A2N5X2N2_9GAMM</name>
<proteinExistence type="inferred from homology"/>
<comment type="similarity">
    <text evidence="2 5">Belongs to the acyl-CoA dehydrogenase family.</text>
</comment>
<evidence type="ECO:0000256" key="1">
    <source>
        <dbReference type="ARBA" id="ARBA00001974"/>
    </source>
</evidence>
<organism evidence="8 9">
    <name type="scientific">Pseudohalioglobus lutimaris</name>
    <dbReference type="NCBI Taxonomy" id="1737061"/>
    <lineage>
        <taxon>Bacteria</taxon>
        <taxon>Pseudomonadati</taxon>
        <taxon>Pseudomonadota</taxon>
        <taxon>Gammaproteobacteria</taxon>
        <taxon>Cellvibrionales</taxon>
        <taxon>Halieaceae</taxon>
        <taxon>Pseudohalioglobus</taxon>
    </lineage>
</organism>
<evidence type="ECO:0000256" key="4">
    <source>
        <dbReference type="ARBA" id="ARBA00022827"/>
    </source>
</evidence>
<feature type="domain" description="Acyl-CoA oxidase/dehydrogenase middle" evidence="7">
    <location>
        <begin position="138"/>
        <end position="247"/>
    </location>
</feature>
<dbReference type="SUPFAM" id="SSF56645">
    <property type="entry name" value="Acyl-CoA dehydrogenase NM domain-like"/>
    <property type="match status" value="1"/>
</dbReference>
<dbReference type="Pfam" id="PF02770">
    <property type="entry name" value="Acyl-CoA_dh_M"/>
    <property type="match status" value="1"/>
</dbReference>
<evidence type="ECO:0000313" key="8">
    <source>
        <dbReference type="EMBL" id="PLW68753.1"/>
    </source>
</evidence>
<evidence type="ECO:0000313" key="9">
    <source>
        <dbReference type="Proteomes" id="UP000235005"/>
    </source>
</evidence>
<dbReference type="InterPro" id="IPR036250">
    <property type="entry name" value="AcylCo_DH-like_C"/>
</dbReference>
<feature type="domain" description="Acyl-CoA dehydrogenase/oxidase C-terminal" evidence="6">
    <location>
        <begin position="264"/>
        <end position="400"/>
    </location>
</feature>
<dbReference type="RefSeq" id="WP_101518054.1">
    <property type="nucleotide sequence ID" value="NZ_PKUS01000011.1"/>
</dbReference>
<dbReference type="InterPro" id="IPR006089">
    <property type="entry name" value="Acyl-CoA_DH_CS"/>
</dbReference>
<sequence>MSLPSQDLNDRLSFTGLDSQLDELTLEFQQNLHRLAVEVLRPIGTELDRMTPEAVIAEGSPYWDVWTEFKKLGASFSLLYSLESLQAARLMSVMLEELTWGDAGLAISLSVSGTPWLLAHHFDNQFLLNNIPEDSIGCWGITEPDHGSDMVDFNGVAMSPGSSQSRPNCIATIKGNEVVINGQKSAWVSNGTVAQYSALFCSCDRGNGLEKVALVVPLDAKGVTRGKPLEKMGQRALPQGEIYFDNVSISTDWLIAPVEQYQQVARAQLTEANGGMGMMFAGLARAAFEEALNYTHERKQGGVPIIGHPGVRSRLLHMFRKVEAARALARRNAEYNMTAPQPELLGSISSKITSTQAAFEVASDALQLFGGNGMTLEYPIEKMLRDARSSMIEDGCNDVLAIKGGSELAQGKLHS</sequence>
<keyword evidence="5" id="KW-0560">Oxidoreductase</keyword>
<dbReference type="EMBL" id="PKUS01000011">
    <property type="protein sequence ID" value="PLW68753.1"/>
    <property type="molecule type" value="Genomic_DNA"/>
</dbReference>
<gene>
    <name evidence="8" type="ORF">C0039_10785</name>
</gene>
<protein>
    <submittedName>
        <fullName evidence="8">Acyl-CoA dehydrogenase</fullName>
    </submittedName>
</protein>
<dbReference type="Proteomes" id="UP000235005">
    <property type="component" value="Unassembled WGS sequence"/>
</dbReference>
<dbReference type="InterPro" id="IPR009075">
    <property type="entry name" value="AcylCo_DH/oxidase_C"/>
</dbReference>
<evidence type="ECO:0000256" key="2">
    <source>
        <dbReference type="ARBA" id="ARBA00009347"/>
    </source>
</evidence>
<keyword evidence="4 5" id="KW-0274">FAD</keyword>
<dbReference type="InterPro" id="IPR046373">
    <property type="entry name" value="Acyl-CoA_Oxase/DH_mid-dom_sf"/>
</dbReference>
<dbReference type="Pfam" id="PF00441">
    <property type="entry name" value="Acyl-CoA_dh_1"/>
    <property type="match status" value="1"/>
</dbReference>
<evidence type="ECO:0000256" key="3">
    <source>
        <dbReference type="ARBA" id="ARBA00022630"/>
    </source>
</evidence>
<evidence type="ECO:0000259" key="6">
    <source>
        <dbReference type="Pfam" id="PF00441"/>
    </source>
</evidence>
<dbReference type="InterPro" id="IPR009100">
    <property type="entry name" value="AcylCoA_DH/oxidase_NM_dom_sf"/>
</dbReference>
<dbReference type="AlphaFoldDB" id="A0A2N5X2N2"/>
<dbReference type="CDD" id="cd00567">
    <property type="entry name" value="ACAD"/>
    <property type="match status" value="1"/>
</dbReference>